<evidence type="ECO:0000256" key="1">
    <source>
        <dbReference type="SAM" id="Phobius"/>
    </source>
</evidence>
<dbReference type="EMBL" id="CCRH01000037">
    <property type="protein sequence ID" value="CDZ41585.1"/>
    <property type="molecule type" value="Genomic_DNA"/>
</dbReference>
<gene>
    <name evidence="2" type="ORF">NGAL_HAMBI1145_59650</name>
</gene>
<keyword evidence="1" id="KW-1133">Transmembrane helix</keyword>
<name>A0A0T7G2N3_NEOGA</name>
<feature type="non-terminal residue" evidence="2">
    <location>
        <position position="96"/>
    </location>
</feature>
<evidence type="ECO:0000313" key="3">
    <source>
        <dbReference type="Proteomes" id="UP000046176"/>
    </source>
</evidence>
<reference evidence="2 3" key="1">
    <citation type="submission" date="2014-08" db="EMBL/GenBank/DDBJ databases">
        <authorList>
            <person name="Chen Y.-H."/>
        </authorList>
    </citation>
    <scope>NUCLEOTIDE SEQUENCE [LARGE SCALE GENOMIC DNA]</scope>
</reference>
<dbReference type="AlphaFoldDB" id="A0A0T7G2N3"/>
<protein>
    <submittedName>
        <fullName evidence="2">Uncharacterized protein</fullName>
    </submittedName>
</protein>
<keyword evidence="1" id="KW-0812">Transmembrane</keyword>
<evidence type="ECO:0000313" key="2">
    <source>
        <dbReference type="EMBL" id="CDZ41585.1"/>
    </source>
</evidence>
<accession>A0A0T7G2N3</accession>
<proteinExistence type="predicted"/>
<dbReference type="Proteomes" id="UP000046176">
    <property type="component" value="Unassembled WGS sequence"/>
</dbReference>
<sequence length="96" mass="10498">MPTKARALRPTKLCRTCANEMPLGAVKCMGCGSFQNYRRFFDFGNNAIALLVALISVSTLAVETGVRAFRGLYEDPLAPQLSARILHADVEGLRIL</sequence>
<organism evidence="2 3">
    <name type="scientific">Neorhizobium galegae bv. officinalis</name>
    <dbReference type="NCBI Taxonomy" id="323656"/>
    <lineage>
        <taxon>Bacteria</taxon>
        <taxon>Pseudomonadati</taxon>
        <taxon>Pseudomonadota</taxon>
        <taxon>Alphaproteobacteria</taxon>
        <taxon>Hyphomicrobiales</taxon>
        <taxon>Rhizobiaceae</taxon>
        <taxon>Rhizobium/Agrobacterium group</taxon>
        <taxon>Neorhizobium</taxon>
    </lineage>
</organism>
<keyword evidence="1" id="KW-0472">Membrane</keyword>
<feature type="transmembrane region" description="Helical" evidence="1">
    <location>
        <begin position="43"/>
        <end position="62"/>
    </location>
</feature>